<keyword evidence="3" id="KW-1185">Reference proteome</keyword>
<name>A0AA50KS90_9GAMM</name>
<dbReference type="InterPro" id="IPR001387">
    <property type="entry name" value="Cro/C1-type_HTH"/>
</dbReference>
<dbReference type="EMBL" id="CP118224">
    <property type="protein sequence ID" value="WMC12047.1"/>
    <property type="molecule type" value="Genomic_DNA"/>
</dbReference>
<dbReference type="SMART" id="SM00530">
    <property type="entry name" value="HTH_XRE"/>
    <property type="match status" value="1"/>
</dbReference>
<dbReference type="PROSITE" id="PS50943">
    <property type="entry name" value="HTH_CROC1"/>
    <property type="match status" value="1"/>
</dbReference>
<dbReference type="SUPFAM" id="SSF47413">
    <property type="entry name" value="lambda repressor-like DNA-binding domains"/>
    <property type="match status" value="1"/>
</dbReference>
<sequence length="106" mass="12173">MDSVLPRRLKAARLHCQLTQKQLGLRLGLDENTASARMNQYERGKHAPDYLTMQRLARVLKVPVAYFYCDDDLLARLICAVAGHSAEEQRRLLQRLAVPEHPSFEE</sequence>
<evidence type="ECO:0000313" key="3">
    <source>
        <dbReference type="Proteomes" id="UP001223802"/>
    </source>
</evidence>
<protein>
    <submittedName>
        <fullName evidence="2">Helix-turn-helix transcriptional regulator</fullName>
    </submittedName>
</protein>
<dbReference type="CDD" id="cd00093">
    <property type="entry name" value="HTH_XRE"/>
    <property type="match status" value="1"/>
</dbReference>
<gene>
    <name evidence="2" type="ORF">PU634_06710</name>
</gene>
<dbReference type="Proteomes" id="UP001223802">
    <property type="component" value="Chromosome"/>
</dbReference>
<dbReference type="RefSeq" id="WP_306763284.1">
    <property type="nucleotide sequence ID" value="NZ_CP118224.1"/>
</dbReference>
<dbReference type="KEGG" id="ope:PU634_06710"/>
<dbReference type="AlphaFoldDB" id="A0AA50KS90"/>
<dbReference type="GO" id="GO:0003677">
    <property type="term" value="F:DNA binding"/>
    <property type="evidence" value="ECO:0007669"/>
    <property type="project" value="InterPro"/>
</dbReference>
<dbReference type="Gene3D" id="1.10.260.40">
    <property type="entry name" value="lambda repressor-like DNA-binding domains"/>
    <property type="match status" value="1"/>
</dbReference>
<organism evidence="2 3">
    <name type="scientific">Oceanimonas pelagia</name>
    <dbReference type="NCBI Taxonomy" id="3028314"/>
    <lineage>
        <taxon>Bacteria</taxon>
        <taxon>Pseudomonadati</taxon>
        <taxon>Pseudomonadota</taxon>
        <taxon>Gammaproteobacteria</taxon>
        <taxon>Aeromonadales</taxon>
        <taxon>Aeromonadaceae</taxon>
        <taxon>Oceanimonas</taxon>
    </lineage>
</organism>
<evidence type="ECO:0000259" key="1">
    <source>
        <dbReference type="PROSITE" id="PS50943"/>
    </source>
</evidence>
<accession>A0AA50KS90</accession>
<dbReference type="InterPro" id="IPR010982">
    <property type="entry name" value="Lambda_DNA-bd_dom_sf"/>
</dbReference>
<evidence type="ECO:0000313" key="2">
    <source>
        <dbReference type="EMBL" id="WMC12047.1"/>
    </source>
</evidence>
<feature type="domain" description="HTH cro/C1-type" evidence="1">
    <location>
        <begin position="9"/>
        <end position="67"/>
    </location>
</feature>
<reference evidence="2 3" key="1">
    <citation type="submission" date="2023-02" db="EMBL/GenBank/DDBJ databases">
        <title>Complete genome sequence of a novel bacterium Oceanimonas sp. NTOU-MSR1 isolated from marine coast sediment.</title>
        <authorList>
            <person name="Yang H.-T."/>
            <person name="Chen Y.-L."/>
            <person name="Ho Y.-N."/>
        </authorList>
    </citation>
    <scope>NUCLEOTIDE SEQUENCE [LARGE SCALE GENOMIC DNA]</scope>
    <source>
        <strain evidence="2 3">NTOU-MSR1</strain>
    </source>
</reference>
<dbReference type="Pfam" id="PF01381">
    <property type="entry name" value="HTH_3"/>
    <property type="match status" value="1"/>
</dbReference>
<proteinExistence type="predicted"/>